<dbReference type="InterPro" id="IPR019786">
    <property type="entry name" value="Zinc_finger_PHD-type_CS"/>
</dbReference>
<comment type="caution">
    <text evidence="7">The sequence shown here is derived from an EMBL/GenBank/DDBJ whole genome shotgun (WGS) entry which is preliminary data.</text>
</comment>
<keyword evidence="8" id="KW-1185">Reference proteome</keyword>
<feature type="domain" description="PHD-type" evidence="6">
    <location>
        <begin position="166"/>
        <end position="216"/>
    </location>
</feature>
<sequence>MAIDSGDRAAEEYKRAAEYIRKLCEVEEGPGLDQNKSGLSAATAAGPLDSRLDALTPVQESNPKLLFEGLALPIMSASAPLSPAENGQTMLRSRTRSSRIKPPVDAAKAAASLAGGEVTFGDAAVADTQMPGGAKRQANDGGSGSSNNNNSSKNGHAHVSPDDHAHDVCDACGQPGQFICCELCPRVFHFLCVNPPMTLEAVNQTDHWYCRQCAHRVDKKRKSRAHAKNLLYPLISSIDRENPRVFAIPEDIRRQFDGIEADVDGSFVDTRAVKQLRVNYGPTNRDFTRLVDDHHEPIMCYRCGTSALHGPVIRCDYCPLNWHWDCLDPPMAAAPPARKRWMCPNHADHAMQHKHRKFRKERIVDLTDLPEDPRNGIVVDIVDDDPPWLQQMQDPKVKYRISSSRVRREFSRNARPCRVEVSEPQSPRDCLYKNEEEMDMKNPESTEQPGQPEQLERPEQPDTSSVAEWLQSIVAFQQDVARFIMDTTETAALWPASSTSLPLGSGSNNADSANANPPSGCDSKFAMLSMIADEILAPLRIEAKRYTNGDESGAEPSSSLSANAIDTSSLDGTLLDANMDIPTLNLPASDMHDTAVAALAELPIATVGTCVDAGARRERQLFDENGVSRHDLEVAVNGMIDSWPAETTTTLADNIRGACDGSAEHSIFRNTENPLGAALRKRKSRSSSLGSAQYFKRPRVVGCLSSPELIESPGAVNESVASDDRRKRPASARASLVIRSLARAKGVGALLDFLLS</sequence>
<protein>
    <recommendedName>
        <fullName evidence="6">PHD-type domain-containing protein</fullName>
    </recommendedName>
</protein>
<feature type="region of interest" description="Disordered" evidence="5">
    <location>
        <begin position="81"/>
        <end position="103"/>
    </location>
</feature>
<dbReference type="PANTHER" id="PTHR47636">
    <property type="entry name" value="TRANSCRIPTIONAL REGULATORY PROTEIN RCO1"/>
    <property type="match status" value="1"/>
</dbReference>
<dbReference type="GO" id="GO:0006357">
    <property type="term" value="P:regulation of transcription by RNA polymerase II"/>
    <property type="evidence" value="ECO:0007669"/>
    <property type="project" value="TreeGrafter"/>
</dbReference>
<feature type="region of interest" description="Disordered" evidence="5">
    <location>
        <begin position="498"/>
        <end position="517"/>
    </location>
</feature>
<dbReference type="InterPro" id="IPR013083">
    <property type="entry name" value="Znf_RING/FYVE/PHD"/>
</dbReference>
<keyword evidence="2 4" id="KW-0863">Zinc-finger</keyword>
<dbReference type="PROSITE" id="PS50016">
    <property type="entry name" value="ZF_PHD_2"/>
    <property type="match status" value="1"/>
</dbReference>
<name>A0A9W7Y3P6_9FUNG</name>
<evidence type="ECO:0000256" key="3">
    <source>
        <dbReference type="ARBA" id="ARBA00022833"/>
    </source>
</evidence>
<evidence type="ECO:0000313" key="7">
    <source>
        <dbReference type="EMBL" id="KAJ1723982.1"/>
    </source>
</evidence>
<dbReference type="InterPro" id="IPR019787">
    <property type="entry name" value="Znf_PHD-finger"/>
</dbReference>
<dbReference type="InterPro" id="IPR011011">
    <property type="entry name" value="Znf_FYVE_PHD"/>
</dbReference>
<feature type="region of interest" description="Disordered" evidence="5">
    <location>
        <begin position="131"/>
        <end position="163"/>
    </location>
</feature>
<dbReference type="SMART" id="SM00249">
    <property type="entry name" value="PHD"/>
    <property type="match status" value="2"/>
</dbReference>
<feature type="compositionally biased region" description="Basic and acidic residues" evidence="5">
    <location>
        <begin position="412"/>
        <end position="421"/>
    </location>
</feature>
<evidence type="ECO:0000256" key="1">
    <source>
        <dbReference type="ARBA" id="ARBA00022723"/>
    </source>
</evidence>
<dbReference type="PROSITE" id="PS01359">
    <property type="entry name" value="ZF_PHD_1"/>
    <property type="match status" value="1"/>
</dbReference>
<keyword evidence="1" id="KW-0479">Metal-binding</keyword>
<dbReference type="OrthoDB" id="5876363at2759"/>
<evidence type="ECO:0000256" key="2">
    <source>
        <dbReference type="ARBA" id="ARBA00022771"/>
    </source>
</evidence>
<feature type="region of interest" description="Disordered" evidence="5">
    <location>
        <begin position="412"/>
        <end position="431"/>
    </location>
</feature>
<dbReference type="Proteomes" id="UP001149813">
    <property type="component" value="Unassembled WGS sequence"/>
</dbReference>
<feature type="compositionally biased region" description="Low complexity" evidence="5">
    <location>
        <begin position="145"/>
        <end position="154"/>
    </location>
</feature>
<evidence type="ECO:0000259" key="6">
    <source>
        <dbReference type="PROSITE" id="PS50016"/>
    </source>
</evidence>
<dbReference type="PANTHER" id="PTHR47636:SF1">
    <property type="entry name" value="TRANSCRIPTIONAL REGULATORY PROTEIN RCO1"/>
    <property type="match status" value="1"/>
</dbReference>
<organism evidence="7 8">
    <name type="scientific">Coemansia erecta</name>
    <dbReference type="NCBI Taxonomy" id="147472"/>
    <lineage>
        <taxon>Eukaryota</taxon>
        <taxon>Fungi</taxon>
        <taxon>Fungi incertae sedis</taxon>
        <taxon>Zoopagomycota</taxon>
        <taxon>Kickxellomycotina</taxon>
        <taxon>Kickxellomycetes</taxon>
        <taxon>Kickxellales</taxon>
        <taxon>Kickxellaceae</taxon>
        <taxon>Coemansia</taxon>
    </lineage>
</organism>
<proteinExistence type="predicted"/>
<dbReference type="Pfam" id="PF00628">
    <property type="entry name" value="PHD"/>
    <property type="match status" value="2"/>
</dbReference>
<dbReference type="Gene3D" id="3.30.40.10">
    <property type="entry name" value="Zinc/RING finger domain, C3HC4 (zinc finger)"/>
    <property type="match status" value="2"/>
</dbReference>
<evidence type="ECO:0000256" key="5">
    <source>
        <dbReference type="SAM" id="MobiDB-lite"/>
    </source>
</evidence>
<reference evidence="7" key="1">
    <citation type="submission" date="2022-07" db="EMBL/GenBank/DDBJ databases">
        <title>Phylogenomic reconstructions and comparative analyses of Kickxellomycotina fungi.</title>
        <authorList>
            <person name="Reynolds N.K."/>
            <person name="Stajich J.E."/>
            <person name="Barry K."/>
            <person name="Grigoriev I.V."/>
            <person name="Crous P."/>
            <person name="Smith M.E."/>
        </authorList>
    </citation>
    <scope>NUCLEOTIDE SEQUENCE</scope>
    <source>
        <strain evidence="7">NBRC 32514</strain>
    </source>
</reference>
<evidence type="ECO:0000313" key="8">
    <source>
        <dbReference type="Proteomes" id="UP001149813"/>
    </source>
</evidence>
<dbReference type="EMBL" id="JANBOJ010000046">
    <property type="protein sequence ID" value="KAJ1723982.1"/>
    <property type="molecule type" value="Genomic_DNA"/>
</dbReference>
<feature type="region of interest" description="Disordered" evidence="5">
    <location>
        <begin position="439"/>
        <end position="464"/>
    </location>
</feature>
<gene>
    <name evidence="7" type="ORF">LPJ53_001738</name>
</gene>
<dbReference type="SUPFAM" id="SSF57903">
    <property type="entry name" value="FYVE/PHD zinc finger"/>
    <property type="match status" value="2"/>
</dbReference>
<dbReference type="AlphaFoldDB" id="A0A9W7Y3P6"/>
<dbReference type="GO" id="GO:0032221">
    <property type="term" value="C:Rpd3S complex"/>
    <property type="evidence" value="ECO:0007669"/>
    <property type="project" value="TreeGrafter"/>
</dbReference>
<evidence type="ECO:0000256" key="4">
    <source>
        <dbReference type="PROSITE-ProRule" id="PRU00146"/>
    </source>
</evidence>
<dbReference type="InterPro" id="IPR052819">
    <property type="entry name" value="Chromatin_regulatory_protein"/>
</dbReference>
<dbReference type="GO" id="GO:0008270">
    <property type="term" value="F:zinc ion binding"/>
    <property type="evidence" value="ECO:0007669"/>
    <property type="project" value="UniProtKB-KW"/>
</dbReference>
<keyword evidence="3" id="KW-0862">Zinc</keyword>
<accession>A0A9W7Y3P6</accession>
<feature type="compositionally biased region" description="Low complexity" evidence="5">
    <location>
        <begin position="504"/>
        <end position="517"/>
    </location>
</feature>
<dbReference type="InterPro" id="IPR001965">
    <property type="entry name" value="Znf_PHD"/>
</dbReference>